<comment type="caution">
    <text evidence="14">The sequence shown here is derived from an EMBL/GenBank/DDBJ whole genome shotgun (WGS) entry which is preliminary data.</text>
</comment>
<dbReference type="InterPro" id="IPR006593">
    <property type="entry name" value="Cyt_b561/ferric_Rdtase_TM"/>
</dbReference>
<keyword evidence="10 12" id="KW-0472">Membrane</keyword>
<evidence type="ECO:0000256" key="7">
    <source>
        <dbReference type="ARBA" id="ARBA00022982"/>
    </source>
</evidence>
<feature type="transmembrane region" description="Helical" evidence="12">
    <location>
        <begin position="208"/>
        <end position="231"/>
    </location>
</feature>
<proteinExistence type="predicted"/>
<dbReference type="Gene3D" id="1.20.120.1770">
    <property type="match status" value="1"/>
</dbReference>
<feature type="transmembrane region" description="Helical" evidence="12">
    <location>
        <begin position="110"/>
        <end position="135"/>
    </location>
</feature>
<dbReference type="AlphaFoldDB" id="A0ABD3UST2"/>
<evidence type="ECO:0000259" key="13">
    <source>
        <dbReference type="PROSITE" id="PS50939"/>
    </source>
</evidence>
<dbReference type="GO" id="GO:0046872">
    <property type="term" value="F:metal ion binding"/>
    <property type="evidence" value="ECO:0007669"/>
    <property type="project" value="UniProtKB-KW"/>
</dbReference>
<feature type="transmembrane region" description="Helical" evidence="12">
    <location>
        <begin position="184"/>
        <end position="202"/>
    </location>
</feature>
<dbReference type="PROSITE" id="PS50939">
    <property type="entry name" value="CYTOCHROME_B561"/>
    <property type="match status" value="1"/>
</dbReference>
<dbReference type="EC" id="7.2.1.3" evidence="11"/>
<dbReference type="GO" id="GO:0140571">
    <property type="term" value="F:transmembrane ascorbate ferrireductase activity"/>
    <property type="evidence" value="ECO:0007669"/>
    <property type="project" value="UniProtKB-EC"/>
</dbReference>
<keyword evidence="9" id="KW-0408">Iron</keyword>
<dbReference type="GO" id="GO:0016020">
    <property type="term" value="C:membrane"/>
    <property type="evidence" value="ECO:0007669"/>
    <property type="project" value="UniProtKB-SubCell"/>
</dbReference>
<keyword evidence="4" id="KW-0349">Heme</keyword>
<comment type="cofactor">
    <cofactor evidence="1">
        <name>heme b</name>
        <dbReference type="ChEBI" id="CHEBI:60344"/>
    </cofactor>
</comment>
<gene>
    <name evidence="14" type="ORF">ACJMK2_015745</name>
</gene>
<name>A0ABD3UST2_SINWO</name>
<keyword evidence="6" id="KW-0479">Metal-binding</keyword>
<comment type="subcellular location">
    <subcellularLocation>
        <location evidence="2">Membrane</location>
        <topology evidence="2">Multi-pass membrane protein</topology>
    </subcellularLocation>
</comment>
<dbReference type="Pfam" id="PF03188">
    <property type="entry name" value="Cytochrom_B561"/>
    <property type="match status" value="1"/>
</dbReference>
<evidence type="ECO:0000256" key="11">
    <source>
        <dbReference type="ARBA" id="ARBA00024225"/>
    </source>
</evidence>
<dbReference type="SMART" id="SM00665">
    <property type="entry name" value="B561"/>
    <property type="match status" value="1"/>
</dbReference>
<accession>A0ABD3UST2</accession>
<evidence type="ECO:0000256" key="2">
    <source>
        <dbReference type="ARBA" id="ARBA00004141"/>
    </source>
</evidence>
<organism evidence="14 15">
    <name type="scientific">Sinanodonta woodiana</name>
    <name type="common">Chinese pond mussel</name>
    <name type="synonym">Anodonta woodiana</name>
    <dbReference type="NCBI Taxonomy" id="1069815"/>
    <lineage>
        <taxon>Eukaryota</taxon>
        <taxon>Metazoa</taxon>
        <taxon>Spiralia</taxon>
        <taxon>Lophotrochozoa</taxon>
        <taxon>Mollusca</taxon>
        <taxon>Bivalvia</taxon>
        <taxon>Autobranchia</taxon>
        <taxon>Heteroconchia</taxon>
        <taxon>Palaeoheterodonta</taxon>
        <taxon>Unionida</taxon>
        <taxon>Unionoidea</taxon>
        <taxon>Unionidae</taxon>
        <taxon>Unioninae</taxon>
        <taxon>Sinanodonta</taxon>
    </lineage>
</organism>
<sequence>METRRVIYPVLYKSAHIVTITLTAFIVFTAEPGSSLFSWHPTLMAITFLFLTFEAVLVIDSDHSPLVGSSRSTQILFHQIINISSFASAMCGFVAIYYHKDISGYEHFKTWHGTMGVITLVIHFLQIIGGTITKYRYPYVQKLLNLKLNGLDLKIFHSSFGLLLYAVVWLTITCAMFSSWFSEYVTGIWWSICLLSAVFLAIVSMHQILLFSILFVQIRIAEIFINGFVAIMRKLFFKTNKSSLKSK</sequence>
<feature type="transmembrane region" description="Helical" evidence="12">
    <location>
        <begin position="79"/>
        <end position="98"/>
    </location>
</feature>
<evidence type="ECO:0000256" key="8">
    <source>
        <dbReference type="ARBA" id="ARBA00022989"/>
    </source>
</evidence>
<keyword evidence="7" id="KW-0249">Electron transport</keyword>
<evidence type="ECO:0000256" key="1">
    <source>
        <dbReference type="ARBA" id="ARBA00001970"/>
    </source>
</evidence>
<dbReference type="PANTHER" id="PTHR15422">
    <property type="entry name" value="OS05G0565100 PROTEIN"/>
    <property type="match status" value="1"/>
</dbReference>
<evidence type="ECO:0000313" key="14">
    <source>
        <dbReference type="EMBL" id="KAL3852056.1"/>
    </source>
</evidence>
<feature type="transmembrane region" description="Helical" evidence="12">
    <location>
        <begin position="6"/>
        <end position="30"/>
    </location>
</feature>
<dbReference type="EMBL" id="JBJQND010000015">
    <property type="protein sequence ID" value="KAL3852056.1"/>
    <property type="molecule type" value="Genomic_DNA"/>
</dbReference>
<dbReference type="InterPro" id="IPR045150">
    <property type="entry name" value="CYB561D1/2"/>
</dbReference>
<evidence type="ECO:0000256" key="3">
    <source>
        <dbReference type="ARBA" id="ARBA00022448"/>
    </source>
</evidence>
<keyword evidence="3" id="KW-0813">Transport</keyword>
<evidence type="ECO:0000256" key="9">
    <source>
        <dbReference type="ARBA" id="ARBA00023004"/>
    </source>
</evidence>
<feature type="transmembrane region" description="Helical" evidence="12">
    <location>
        <begin position="155"/>
        <end position="177"/>
    </location>
</feature>
<evidence type="ECO:0000256" key="6">
    <source>
        <dbReference type="ARBA" id="ARBA00022723"/>
    </source>
</evidence>
<evidence type="ECO:0000256" key="4">
    <source>
        <dbReference type="ARBA" id="ARBA00022617"/>
    </source>
</evidence>
<dbReference type="PANTHER" id="PTHR15422:SF45">
    <property type="entry name" value="CYTOCHROME B561 DOMAIN-CONTAINING PROTEIN"/>
    <property type="match status" value="1"/>
</dbReference>
<evidence type="ECO:0000256" key="5">
    <source>
        <dbReference type="ARBA" id="ARBA00022692"/>
    </source>
</evidence>
<reference evidence="14 15" key="1">
    <citation type="submission" date="2024-11" db="EMBL/GenBank/DDBJ databases">
        <title>Chromosome-level genome assembly of the freshwater bivalve Anodonta woodiana.</title>
        <authorList>
            <person name="Chen X."/>
        </authorList>
    </citation>
    <scope>NUCLEOTIDE SEQUENCE [LARGE SCALE GENOMIC DNA]</scope>
    <source>
        <strain evidence="14">MN2024</strain>
        <tissue evidence="14">Gills</tissue>
    </source>
</reference>
<evidence type="ECO:0000256" key="10">
    <source>
        <dbReference type="ARBA" id="ARBA00023136"/>
    </source>
</evidence>
<keyword evidence="5 12" id="KW-0812">Transmembrane</keyword>
<dbReference type="Proteomes" id="UP001634394">
    <property type="component" value="Unassembled WGS sequence"/>
</dbReference>
<protein>
    <recommendedName>
        <fullName evidence="11">ascorbate ferrireductase (transmembrane)</fullName>
        <ecNumber evidence="11">7.2.1.3</ecNumber>
    </recommendedName>
</protein>
<keyword evidence="15" id="KW-1185">Reference proteome</keyword>
<evidence type="ECO:0000256" key="12">
    <source>
        <dbReference type="SAM" id="Phobius"/>
    </source>
</evidence>
<feature type="domain" description="Cytochrome b561" evidence="13">
    <location>
        <begin position="3"/>
        <end position="214"/>
    </location>
</feature>
<keyword evidence="8 12" id="KW-1133">Transmembrane helix</keyword>
<dbReference type="CDD" id="cd08761">
    <property type="entry name" value="Cyt_b561_CYB561D2_like"/>
    <property type="match status" value="1"/>
</dbReference>
<evidence type="ECO:0000313" key="15">
    <source>
        <dbReference type="Proteomes" id="UP001634394"/>
    </source>
</evidence>